<dbReference type="PANTHER" id="PTHR30033:SF1">
    <property type="entry name" value="FLAGELLAR HOOK-ASSOCIATED PROTEIN 1"/>
    <property type="match status" value="1"/>
</dbReference>
<comment type="subcellular location">
    <subcellularLocation>
        <location evidence="1">Bacterial flagellum</location>
    </subcellularLocation>
    <subcellularLocation>
        <location evidence="2">Secreted</location>
    </subcellularLocation>
</comment>
<evidence type="ECO:0000259" key="8">
    <source>
        <dbReference type="Pfam" id="PF22638"/>
    </source>
</evidence>
<dbReference type="InterPro" id="IPR010930">
    <property type="entry name" value="Flg_bb/hook_C_dom"/>
</dbReference>
<evidence type="ECO:0000256" key="2">
    <source>
        <dbReference type="ARBA" id="ARBA00004613"/>
    </source>
</evidence>
<comment type="similarity">
    <text evidence="3">Belongs to the flagella basal body rod proteins family.</text>
</comment>
<dbReference type="RefSeq" id="WP_160380690.1">
    <property type="nucleotide sequence ID" value="NZ_WNXQ01000001.1"/>
</dbReference>
<proteinExistence type="inferred from homology"/>
<organism evidence="9 10">
    <name type="scientific">Pseudooceanicola pacificus</name>
    <dbReference type="NCBI Taxonomy" id="2676438"/>
    <lineage>
        <taxon>Bacteria</taxon>
        <taxon>Pseudomonadati</taxon>
        <taxon>Pseudomonadota</taxon>
        <taxon>Alphaproteobacteria</taxon>
        <taxon>Rhodobacterales</taxon>
        <taxon>Paracoccaceae</taxon>
        <taxon>Pseudooceanicola</taxon>
    </lineage>
</organism>
<evidence type="ECO:0000256" key="5">
    <source>
        <dbReference type="ARBA" id="ARBA00022525"/>
    </source>
</evidence>
<comment type="caution">
    <text evidence="9">The sequence shown here is derived from an EMBL/GenBank/DDBJ whole genome shotgun (WGS) entry which is preliminary data.</text>
</comment>
<sequence length="482" mass="49993">MSISVALSNALSGLTASSRMASIVSTNVANALTEGYGRRELAISPRVVTGGGVGIDGVIRHVDASLVAERRDASSEHAGADTLATYRQQIESLLGTPEDGHSLSAVITRFESALVAASSRPDLPERLTGVLTAAGDVAGAFGAISDRIQGLREEADAEIDATVNRVNELLAQVVDLNGAVTDQRNRGGDVSGLLDHRQKVVDELSGIVPVREVPRGHGSIALFTPGGAILVDGTAADLDFTRTNVITPHLTADAGLLSGLTLNGRELDTTSGGPLDGGRLSALFAIRDDLSVAMQSDIDAAARDMIERFQQSGLDATRATGDPGLFTDNGLAFDPGDELGIAARIAINALVDPDQGGATWRLRDGLGAAAAGAPGDASLLQAMQTVLAERRTPGSGSFGTGALDAAGIASSLLSLAGTQRQLAEQTLSFAATRHGEVEERFLADGVDTDQEMQRLILIEQAYGANAKVVQTIDEMMNMLLRI</sequence>
<keyword evidence="5" id="KW-0964">Secreted</keyword>
<dbReference type="Pfam" id="PF06429">
    <property type="entry name" value="Flg_bbr_C"/>
    <property type="match status" value="1"/>
</dbReference>
<dbReference type="InterPro" id="IPR053927">
    <property type="entry name" value="FlgK_helical"/>
</dbReference>
<evidence type="ECO:0000256" key="6">
    <source>
        <dbReference type="ARBA" id="ARBA00023143"/>
    </source>
</evidence>
<dbReference type="NCBIfam" id="TIGR02492">
    <property type="entry name" value="flgK_ends"/>
    <property type="match status" value="1"/>
</dbReference>
<keyword evidence="9" id="KW-0966">Cell projection</keyword>
<keyword evidence="9" id="KW-0282">Flagellum</keyword>
<dbReference type="EMBL" id="WNXQ01000001">
    <property type="protein sequence ID" value="MWB76545.1"/>
    <property type="molecule type" value="Genomic_DNA"/>
</dbReference>
<evidence type="ECO:0000313" key="10">
    <source>
        <dbReference type="Proteomes" id="UP000443843"/>
    </source>
</evidence>
<keyword evidence="6" id="KW-0975">Bacterial flagellum</keyword>
<protein>
    <recommendedName>
        <fullName evidence="4">Flagellar hook-associated protein 1</fullName>
    </recommendedName>
</protein>
<dbReference type="SUPFAM" id="SSF64518">
    <property type="entry name" value="Phase 1 flagellin"/>
    <property type="match status" value="1"/>
</dbReference>
<keyword evidence="9" id="KW-0969">Cilium</keyword>
<feature type="domain" description="Flagellar hook-associated protein FlgK helical" evidence="8">
    <location>
        <begin position="88"/>
        <end position="321"/>
    </location>
</feature>
<evidence type="ECO:0000256" key="4">
    <source>
        <dbReference type="ARBA" id="ARBA00016244"/>
    </source>
</evidence>
<evidence type="ECO:0000313" key="9">
    <source>
        <dbReference type="EMBL" id="MWB76545.1"/>
    </source>
</evidence>
<dbReference type="PANTHER" id="PTHR30033">
    <property type="entry name" value="FLAGELLAR HOOK-ASSOCIATED PROTEIN 1"/>
    <property type="match status" value="1"/>
</dbReference>
<gene>
    <name evidence="9" type="primary">flgK</name>
    <name evidence="9" type="ORF">GLS40_00750</name>
</gene>
<dbReference type="AlphaFoldDB" id="A0A844W0B0"/>
<dbReference type="GO" id="GO:0044780">
    <property type="term" value="P:bacterial-type flagellum assembly"/>
    <property type="evidence" value="ECO:0007669"/>
    <property type="project" value="InterPro"/>
</dbReference>
<dbReference type="GO" id="GO:0005576">
    <property type="term" value="C:extracellular region"/>
    <property type="evidence" value="ECO:0007669"/>
    <property type="project" value="UniProtKB-SubCell"/>
</dbReference>
<evidence type="ECO:0000259" key="7">
    <source>
        <dbReference type="Pfam" id="PF06429"/>
    </source>
</evidence>
<dbReference type="GO" id="GO:0009424">
    <property type="term" value="C:bacterial-type flagellum hook"/>
    <property type="evidence" value="ECO:0007669"/>
    <property type="project" value="InterPro"/>
</dbReference>
<keyword evidence="10" id="KW-1185">Reference proteome</keyword>
<dbReference type="Pfam" id="PF22638">
    <property type="entry name" value="FlgK_D1"/>
    <property type="match status" value="1"/>
</dbReference>
<evidence type="ECO:0000256" key="3">
    <source>
        <dbReference type="ARBA" id="ARBA00009677"/>
    </source>
</evidence>
<dbReference type="InterPro" id="IPR002371">
    <property type="entry name" value="FlgK"/>
</dbReference>
<feature type="domain" description="Flagellar basal-body/hook protein C-terminal" evidence="7">
    <location>
        <begin position="445"/>
        <end position="481"/>
    </location>
</feature>
<accession>A0A844W0B0</accession>
<dbReference type="GO" id="GO:0005198">
    <property type="term" value="F:structural molecule activity"/>
    <property type="evidence" value="ECO:0007669"/>
    <property type="project" value="InterPro"/>
</dbReference>
<name>A0A844W0B0_9RHOB</name>
<dbReference type="Proteomes" id="UP000443843">
    <property type="component" value="Unassembled WGS sequence"/>
</dbReference>
<reference evidence="9 10" key="1">
    <citation type="submission" date="2019-11" db="EMBL/GenBank/DDBJ databases">
        <title>Pseudooceanicola pacifica sp. nov., isolated from deep-sea sediment of the Pacific Ocean.</title>
        <authorList>
            <person name="Lyu L."/>
        </authorList>
    </citation>
    <scope>NUCLEOTIDE SEQUENCE [LARGE SCALE GENOMIC DNA]</scope>
    <source>
        <strain evidence="9 10">216_PA32_1</strain>
    </source>
</reference>
<evidence type="ECO:0000256" key="1">
    <source>
        <dbReference type="ARBA" id="ARBA00004365"/>
    </source>
</evidence>